<evidence type="ECO:0000256" key="1">
    <source>
        <dbReference type="SAM" id="MobiDB-lite"/>
    </source>
</evidence>
<sequence>MTWIRKVQGILDPNKNQFKASEVSQSEDAITSSELEQQVSDMHN</sequence>
<reference evidence="2 3" key="1">
    <citation type="submission" date="2021-06" db="EMBL/GenBank/DDBJ databases">
        <authorList>
            <person name="Kallberg Y."/>
            <person name="Tangrot J."/>
            <person name="Rosling A."/>
        </authorList>
    </citation>
    <scope>NUCLEOTIDE SEQUENCE [LARGE SCALE GENOMIC DNA]</scope>
    <source>
        <strain evidence="2 3">120-4 pot B 10/14</strain>
    </source>
</reference>
<dbReference type="EMBL" id="CAJVQB010147214">
    <property type="protein sequence ID" value="CAG8855240.1"/>
    <property type="molecule type" value="Genomic_DNA"/>
</dbReference>
<organism evidence="2 3">
    <name type="scientific">Gigaspora margarita</name>
    <dbReference type="NCBI Taxonomy" id="4874"/>
    <lineage>
        <taxon>Eukaryota</taxon>
        <taxon>Fungi</taxon>
        <taxon>Fungi incertae sedis</taxon>
        <taxon>Mucoromycota</taxon>
        <taxon>Glomeromycotina</taxon>
        <taxon>Glomeromycetes</taxon>
        <taxon>Diversisporales</taxon>
        <taxon>Gigasporaceae</taxon>
        <taxon>Gigaspora</taxon>
    </lineage>
</organism>
<protein>
    <submittedName>
        <fullName evidence="2">40236_t:CDS:1</fullName>
    </submittedName>
</protein>
<feature type="non-terminal residue" evidence="2">
    <location>
        <position position="44"/>
    </location>
</feature>
<evidence type="ECO:0000313" key="3">
    <source>
        <dbReference type="Proteomes" id="UP000789901"/>
    </source>
</evidence>
<keyword evidence="3" id="KW-1185">Reference proteome</keyword>
<comment type="caution">
    <text evidence="2">The sequence shown here is derived from an EMBL/GenBank/DDBJ whole genome shotgun (WGS) entry which is preliminary data.</text>
</comment>
<dbReference type="Proteomes" id="UP000789901">
    <property type="component" value="Unassembled WGS sequence"/>
</dbReference>
<name>A0ABN7XL24_GIGMA</name>
<evidence type="ECO:0000313" key="2">
    <source>
        <dbReference type="EMBL" id="CAG8855240.1"/>
    </source>
</evidence>
<proteinExistence type="predicted"/>
<gene>
    <name evidence="2" type="ORF">GMARGA_LOCUS44061</name>
</gene>
<feature type="region of interest" description="Disordered" evidence="1">
    <location>
        <begin position="18"/>
        <end position="44"/>
    </location>
</feature>
<feature type="non-terminal residue" evidence="2">
    <location>
        <position position="1"/>
    </location>
</feature>
<accession>A0ABN7XL24</accession>